<organism evidence="2 3">
    <name type="scientific">Pseudoalteromonas ulvae</name>
    <dbReference type="NCBI Taxonomy" id="107327"/>
    <lineage>
        <taxon>Bacteria</taxon>
        <taxon>Pseudomonadati</taxon>
        <taxon>Pseudomonadota</taxon>
        <taxon>Gammaproteobacteria</taxon>
        <taxon>Alteromonadales</taxon>
        <taxon>Pseudoalteromonadaceae</taxon>
        <taxon>Pseudoalteromonas</taxon>
    </lineage>
</organism>
<reference evidence="2 3" key="1">
    <citation type="submission" date="2017-02" db="EMBL/GenBank/DDBJ databases">
        <title>Pseudoalteromonas ulvae TC14 Genome.</title>
        <authorList>
            <person name="Molmeret M."/>
        </authorList>
    </citation>
    <scope>NUCLEOTIDE SEQUENCE [LARGE SCALE GENOMIC DNA]</scope>
    <source>
        <strain evidence="2">TC14</strain>
    </source>
</reference>
<feature type="transmembrane region" description="Helical" evidence="1">
    <location>
        <begin position="34"/>
        <end position="54"/>
    </location>
</feature>
<comment type="caution">
    <text evidence="2">The sequence shown here is derived from an EMBL/GenBank/DDBJ whole genome shotgun (WGS) entry which is preliminary data.</text>
</comment>
<dbReference type="EMBL" id="MWPV01000006">
    <property type="protein sequence ID" value="OUL56608.1"/>
    <property type="molecule type" value="Genomic_DNA"/>
</dbReference>
<proteinExistence type="predicted"/>
<keyword evidence="1" id="KW-0472">Membrane</keyword>
<evidence type="ECO:0000313" key="2">
    <source>
        <dbReference type="EMBL" id="OUL56608.1"/>
    </source>
</evidence>
<protein>
    <submittedName>
        <fullName evidence="2">Uncharacterized protein</fullName>
    </submittedName>
</protein>
<dbReference type="RefSeq" id="WP_086745572.1">
    <property type="nucleotide sequence ID" value="NZ_MWPV01000006.1"/>
</dbReference>
<name>A0A244CM24_PSEDV</name>
<evidence type="ECO:0000313" key="3">
    <source>
        <dbReference type="Proteomes" id="UP000194841"/>
    </source>
</evidence>
<keyword evidence="1" id="KW-1133">Transmembrane helix</keyword>
<keyword evidence="3" id="KW-1185">Reference proteome</keyword>
<accession>A0A244CM24</accession>
<dbReference type="Proteomes" id="UP000194841">
    <property type="component" value="Unassembled WGS sequence"/>
</dbReference>
<dbReference type="AlphaFoldDB" id="A0A244CM24"/>
<evidence type="ECO:0000256" key="1">
    <source>
        <dbReference type="SAM" id="Phobius"/>
    </source>
</evidence>
<gene>
    <name evidence="2" type="ORF">B1199_18290</name>
</gene>
<dbReference type="OrthoDB" id="6293716at2"/>
<sequence>MFLSIKHYPEIARHVNSERMLRITRKHLQKPKSFWLIDTSVFLLLIYTCFFIELSQSLSFLTRLAALVISFVVVKQFIKLWSINTWQRQQFLAVLPSLTKQANQSEIAYQQANFNQLWRDSQVNKRYRVRLDMPVTQPLLEFGFIGLTASDEKAMIRWFDKNENGIPTEREIIIQILNEAIVPAHFSAGLAVRLTLSERPITAKITEVLNDPNKSEPEYSLESAVPFEEQAVQLPYGQLMHIVRFACAPEVLPMVANIKAMQHSDVYQAELVHCFEPQLVALKIAIKPAQRQLLCGDQLRLTFGDTVLSQLEIVSICAPFIKPRYAEY</sequence>
<keyword evidence="1" id="KW-0812">Transmembrane</keyword>